<organism evidence="1 2">
    <name type="scientific">Methylacidiphilum infernorum (isolate V4)</name>
    <name type="common">Methylokorus infernorum (strain V4)</name>
    <dbReference type="NCBI Taxonomy" id="481448"/>
    <lineage>
        <taxon>Bacteria</taxon>
        <taxon>Pseudomonadati</taxon>
        <taxon>Verrucomicrobiota</taxon>
        <taxon>Methylacidiphilae</taxon>
        <taxon>Methylacidiphilales</taxon>
        <taxon>Methylacidiphilaceae</taxon>
        <taxon>Methylacidiphilum (ex Ratnadevi et al. 2023)</taxon>
    </lineage>
</organism>
<dbReference type="EMBL" id="CP000975">
    <property type="protein sequence ID" value="ACD82390.1"/>
    <property type="molecule type" value="Genomic_DNA"/>
</dbReference>
<gene>
    <name evidence="1" type="ordered locus">Minf_0332</name>
</gene>
<reference evidence="1 2" key="1">
    <citation type="journal article" date="2008" name="Biol. Direct">
        <title>Complete genome sequence of the extremely acidophilic methanotroph isolate V4, Methylacidiphilum infernorum, a representative of the bacterial phylum Verrucomicrobia.</title>
        <authorList>
            <person name="Hou S."/>
            <person name="Makarova K.S."/>
            <person name="Saw J.H."/>
            <person name="Senin P."/>
            <person name="Ly B.V."/>
            <person name="Zhou Z."/>
            <person name="Ren Y."/>
            <person name="Wang J."/>
            <person name="Galperin M.Y."/>
            <person name="Omelchenko M.V."/>
            <person name="Wolf Y.I."/>
            <person name="Yutin N."/>
            <person name="Koonin E.V."/>
            <person name="Stott M.B."/>
            <person name="Mountain B.W."/>
            <person name="Crowe M.A."/>
            <person name="Smirnova A.V."/>
            <person name="Dunfield P.F."/>
            <person name="Feng L."/>
            <person name="Wang L."/>
            <person name="Alam M."/>
        </authorList>
    </citation>
    <scope>NUCLEOTIDE SEQUENCE [LARGE SCALE GENOMIC DNA]</scope>
    <source>
        <strain evidence="2">Isolate V4</strain>
    </source>
</reference>
<proteinExistence type="predicted"/>
<sequence length="96" mass="11012">MVRLYLATLHGKGKKTCLATHHLVNEGRDVPLDRPNFGLSALRWHGPQGIPVSEREGGKNRKVGPLRSFEFNFCQGAWAVPLFEWQRTFSKLRFIH</sequence>
<dbReference type="Proteomes" id="UP000009149">
    <property type="component" value="Chromosome"/>
</dbReference>
<protein>
    <submittedName>
        <fullName evidence="1">Uncharacterized protein</fullName>
    </submittedName>
</protein>
<dbReference type="AlphaFoldDB" id="B3DYB3"/>
<name>B3DYB3_METI4</name>
<dbReference type="HOGENOM" id="CLU_2356502_0_0_0"/>
<dbReference type="STRING" id="481448.Minf_0332"/>
<accession>B3DYB3</accession>
<dbReference type="RefSeq" id="WP_012462672.1">
    <property type="nucleotide sequence ID" value="NC_010794.1"/>
</dbReference>
<dbReference type="KEGG" id="min:Minf_0332"/>
<evidence type="ECO:0000313" key="1">
    <source>
        <dbReference type="EMBL" id="ACD82390.1"/>
    </source>
</evidence>
<evidence type="ECO:0000313" key="2">
    <source>
        <dbReference type="Proteomes" id="UP000009149"/>
    </source>
</evidence>